<dbReference type="Proteomes" id="UP000256297">
    <property type="component" value="Chromosome CBM2589_a"/>
</dbReference>
<dbReference type="Gene3D" id="3.40.50.1820">
    <property type="entry name" value="alpha/beta hydrolase"/>
    <property type="match status" value="1"/>
</dbReference>
<evidence type="ECO:0000313" key="2">
    <source>
        <dbReference type="EMBL" id="SOY68591.1"/>
    </source>
</evidence>
<reference evidence="2" key="1">
    <citation type="submission" date="2018-01" db="EMBL/GenBank/DDBJ databases">
        <authorList>
            <person name="Clerissi C."/>
        </authorList>
    </citation>
    <scope>NUCLEOTIDE SEQUENCE</scope>
    <source>
        <strain evidence="2">Cupriavidus taiwanensis STM 3521</strain>
    </source>
</reference>
<dbReference type="SUPFAM" id="SSF53474">
    <property type="entry name" value="alpha/beta-Hydrolases"/>
    <property type="match status" value="1"/>
</dbReference>
<dbReference type="InterPro" id="IPR000073">
    <property type="entry name" value="AB_hydrolase_1"/>
</dbReference>
<dbReference type="PANTHER" id="PTHR42103">
    <property type="entry name" value="ALPHA/BETA-HYDROLASES SUPERFAMILY PROTEIN"/>
    <property type="match status" value="1"/>
</dbReference>
<keyword evidence="2" id="KW-0378">Hydrolase</keyword>
<gene>
    <name evidence="2" type="ORF">CBM2589_A90124</name>
</gene>
<organism evidence="2">
    <name type="scientific">Cupriavidus taiwanensis</name>
    <dbReference type="NCBI Taxonomy" id="164546"/>
    <lineage>
        <taxon>Bacteria</taxon>
        <taxon>Pseudomonadati</taxon>
        <taxon>Pseudomonadota</taxon>
        <taxon>Betaproteobacteria</taxon>
        <taxon>Burkholderiales</taxon>
        <taxon>Burkholderiaceae</taxon>
        <taxon>Cupriavidus</taxon>
    </lineage>
</organism>
<sequence length="225" mass="23409">MAVASGTEKTRLDGEAGPIEMLVDRPKGDPRGIAVVGHPHPLLGGSATHKVPHQLAKALVARGYLTVRPNFRGVEGSGGAHDQGRGEAQDMLAVVAHLRATHSGLPLALAGFSFGAFVMAQVAAALAAQSVPIRHLVLTGTPYGVVKGHRSYDTPAVPADGPDCLVVHGERDERAELAALFDWARPQALPVVVVPGADHFLTGKLPLLVRIVGGYLDRPAHGATV</sequence>
<dbReference type="Pfam" id="PF00561">
    <property type="entry name" value="Abhydrolase_1"/>
    <property type="match status" value="1"/>
</dbReference>
<dbReference type="GO" id="GO:0016787">
    <property type="term" value="F:hydrolase activity"/>
    <property type="evidence" value="ECO:0007669"/>
    <property type="project" value="UniProtKB-KW"/>
</dbReference>
<dbReference type="AlphaFoldDB" id="A0A375CED2"/>
<feature type="domain" description="AB hydrolase-1" evidence="1">
    <location>
        <begin position="44"/>
        <end position="141"/>
    </location>
</feature>
<dbReference type="InterPro" id="IPR029058">
    <property type="entry name" value="AB_hydrolase_fold"/>
</dbReference>
<name>A0A375CED2_9BURK</name>
<dbReference type="EMBL" id="OFSP01000039">
    <property type="protein sequence ID" value="SOY68591.1"/>
    <property type="molecule type" value="Genomic_DNA"/>
</dbReference>
<comment type="caution">
    <text evidence="2">The sequence shown here is derived from an EMBL/GenBank/DDBJ whole genome shotgun (WGS) entry which is preliminary data.</text>
</comment>
<evidence type="ECO:0000259" key="1">
    <source>
        <dbReference type="Pfam" id="PF00561"/>
    </source>
</evidence>
<dbReference type="RefSeq" id="WP_116340911.1">
    <property type="nucleotide sequence ID" value="NZ_LT976857.1"/>
</dbReference>
<proteinExistence type="predicted"/>
<dbReference type="PANTHER" id="PTHR42103:SF2">
    <property type="entry name" value="AB HYDROLASE-1 DOMAIN-CONTAINING PROTEIN"/>
    <property type="match status" value="1"/>
</dbReference>
<accession>A0A375CED2</accession>
<protein>
    <submittedName>
        <fullName evidence="2">Hydrolase alpha/beta fold</fullName>
    </submittedName>
</protein>